<reference evidence="3 4" key="1">
    <citation type="submission" date="2013-03" db="EMBL/GenBank/DDBJ databases">
        <title>The Genome Sequence of Capronia epimyces CBS 606.96.</title>
        <authorList>
            <consortium name="The Broad Institute Genomics Platform"/>
            <person name="Cuomo C."/>
            <person name="de Hoog S."/>
            <person name="Gorbushina A."/>
            <person name="Walker B."/>
            <person name="Young S.K."/>
            <person name="Zeng Q."/>
            <person name="Gargeya S."/>
            <person name="Fitzgerald M."/>
            <person name="Haas B."/>
            <person name="Abouelleil A."/>
            <person name="Allen A.W."/>
            <person name="Alvarado L."/>
            <person name="Arachchi H.M."/>
            <person name="Berlin A.M."/>
            <person name="Chapman S.B."/>
            <person name="Gainer-Dewar J."/>
            <person name="Goldberg J."/>
            <person name="Griggs A."/>
            <person name="Gujja S."/>
            <person name="Hansen M."/>
            <person name="Howarth C."/>
            <person name="Imamovic A."/>
            <person name="Ireland A."/>
            <person name="Larimer J."/>
            <person name="McCowan C."/>
            <person name="Murphy C."/>
            <person name="Pearson M."/>
            <person name="Poon T.W."/>
            <person name="Priest M."/>
            <person name="Roberts A."/>
            <person name="Saif S."/>
            <person name="Shea T."/>
            <person name="Sisk P."/>
            <person name="Sykes S."/>
            <person name="Wortman J."/>
            <person name="Nusbaum C."/>
            <person name="Birren B."/>
        </authorList>
    </citation>
    <scope>NUCLEOTIDE SEQUENCE [LARGE SCALE GENOMIC DNA]</scope>
    <source>
        <strain evidence="3 4">CBS 606.96</strain>
    </source>
</reference>
<accession>W9YQY2</accession>
<protein>
    <recommendedName>
        <fullName evidence="2">AB hydrolase-1 domain-containing protein</fullName>
    </recommendedName>
</protein>
<dbReference type="AlphaFoldDB" id="W9YQY2"/>
<dbReference type="OrthoDB" id="5371334at2759"/>
<sequence length="314" mass="33689">MDSLVLALPNGAAVTGLINLPSLTPATPKHRPFLVCLHGGTYSSSYFDPPGQSIKGVSDALGVPVVAIDRAGYGGSSLFGINGVVPEGSTYFEEEGNWLHDLVLPALWESYAVPHRLTCLVLLTHSMGTPPGIVAMARQSVEVKGGQGKRYIAGGVILSGWGFTPPPQTDENPPSGAAPSRPTRFNIPQKDIAMLGRPEDNLCDPHIYSLNQSLGTDMAFDEVDHGRRLWFNKAKGFTEQIALPIFYALGQYDLLWPPSEQEPHACESSFPNSPKVEGGVLLNAPHCAELGYQGIAWYVKAFGFALECAGSFKP</sequence>
<evidence type="ECO:0000313" key="3">
    <source>
        <dbReference type="EMBL" id="EXJ92075.1"/>
    </source>
</evidence>
<dbReference type="HOGENOM" id="CLU_058851_1_0_1"/>
<dbReference type="InterPro" id="IPR000073">
    <property type="entry name" value="AB_hydrolase_1"/>
</dbReference>
<feature type="domain" description="AB hydrolase-1" evidence="2">
    <location>
        <begin position="34"/>
        <end position="185"/>
    </location>
</feature>
<gene>
    <name evidence="3" type="ORF">A1O3_00625</name>
</gene>
<organism evidence="3 4">
    <name type="scientific">Capronia epimyces CBS 606.96</name>
    <dbReference type="NCBI Taxonomy" id="1182542"/>
    <lineage>
        <taxon>Eukaryota</taxon>
        <taxon>Fungi</taxon>
        <taxon>Dikarya</taxon>
        <taxon>Ascomycota</taxon>
        <taxon>Pezizomycotina</taxon>
        <taxon>Eurotiomycetes</taxon>
        <taxon>Chaetothyriomycetidae</taxon>
        <taxon>Chaetothyriales</taxon>
        <taxon>Herpotrichiellaceae</taxon>
        <taxon>Capronia</taxon>
    </lineage>
</organism>
<dbReference type="STRING" id="1182542.W9YQY2"/>
<dbReference type="EMBL" id="AMGY01000001">
    <property type="protein sequence ID" value="EXJ92075.1"/>
    <property type="molecule type" value="Genomic_DNA"/>
</dbReference>
<dbReference type="Pfam" id="PF12697">
    <property type="entry name" value="Abhydrolase_6"/>
    <property type="match status" value="1"/>
</dbReference>
<evidence type="ECO:0000256" key="1">
    <source>
        <dbReference type="SAM" id="MobiDB-lite"/>
    </source>
</evidence>
<dbReference type="RefSeq" id="XP_007728965.1">
    <property type="nucleotide sequence ID" value="XM_007730775.1"/>
</dbReference>
<comment type="caution">
    <text evidence="3">The sequence shown here is derived from an EMBL/GenBank/DDBJ whole genome shotgun (WGS) entry which is preliminary data.</text>
</comment>
<evidence type="ECO:0000313" key="4">
    <source>
        <dbReference type="Proteomes" id="UP000019478"/>
    </source>
</evidence>
<name>W9YQY2_9EURO</name>
<feature type="region of interest" description="Disordered" evidence="1">
    <location>
        <begin position="164"/>
        <end position="183"/>
    </location>
</feature>
<dbReference type="Proteomes" id="UP000019478">
    <property type="component" value="Unassembled WGS sequence"/>
</dbReference>
<dbReference type="GeneID" id="19164765"/>
<keyword evidence="4" id="KW-1185">Reference proteome</keyword>
<dbReference type="SUPFAM" id="SSF53474">
    <property type="entry name" value="alpha/beta-Hydrolases"/>
    <property type="match status" value="1"/>
</dbReference>
<evidence type="ECO:0000259" key="2">
    <source>
        <dbReference type="Pfam" id="PF12697"/>
    </source>
</evidence>
<dbReference type="Gene3D" id="3.40.50.1820">
    <property type="entry name" value="alpha/beta hydrolase"/>
    <property type="match status" value="1"/>
</dbReference>
<dbReference type="InterPro" id="IPR029058">
    <property type="entry name" value="AB_hydrolase_fold"/>
</dbReference>
<dbReference type="eggNOG" id="ENOG502SJIA">
    <property type="taxonomic scope" value="Eukaryota"/>
</dbReference>
<proteinExistence type="predicted"/>